<keyword evidence="4" id="KW-1185">Reference proteome</keyword>
<reference evidence="3 4" key="1">
    <citation type="submission" date="2019-03" db="EMBL/GenBank/DDBJ databases">
        <title>Genomic Encyclopedia of Type Strains, Phase IV (KMG-IV): sequencing the most valuable type-strain genomes for metagenomic binning, comparative biology and taxonomic classification.</title>
        <authorList>
            <person name="Goeker M."/>
        </authorList>
    </citation>
    <scope>NUCLEOTIDE SEQUENCE [LARGE SCALE GENOMIC DNA]</scope>
    <source>
        <strain evidence="3 4">DSM 12121</strain>
    </source>
</reference>
<dbReference type="EMBL" id="SNVV01000004">
    <property type="protein sequence ID" value="TDN53796.1"/>
    <property type="molecule type" value="Genomic_DNA"/>
</dbReference>
<keyword evidence="2" id="KW-0472">Membrane</keyword>
<protein>
    <submittedName>
        <fullName evidence="3">Cytochrome oxidase Cu insertion factor (SCO1/SenC/PrrC family)</fullName>
    </submittedName>
</protein>
<feature type="transmembrane region" description="Helical" evidence="2">
    <location>
        <begin position="31"/>
        <end position="52"/>
    </location>
</feature>
<dbReference type="Proteomes" id="UP000295129">
    <property type="component" value="Unassembled WGS sequence"/>
</dbReference>
<sequence>METRRPAMASATLSEAPSPALRRRSQGRRTLLTLALVCVLPVLASYLAFYVWQPAGRVNFGMLLTPLPLGAETLPGVAGQAEFSADELRGRWTLVLAAPAACPSVCLDALYRMRQTRLAQGKEMERVARLWLVSDEGRPGTALLAEHAGLRAARASSAWLQNLPEANAGRVFLVDPRGQVMMRFPDAVDATEDTRGMMRDLQRLLKYSALGRGEGQ</sequence>
<evidence type="ECO:0000313" key="3">
    <source>
        <dbReference type="EMBL" id="TDN53796.1"/>
    </source>
</evidence>
<name>A0A4R6E765_9RHOO</name>
<dbReference type="InterPro" id="IPR036249">
    <property type="entry name" value="Thioredoxin-like_sf"/>
</dbReference>
<dbReference type="SUPFAM" id="SSF52833">
    <property type="entry name" value="Thioredoxin-like"/>
    <property type="match status" value="1"/>
</dbReference>
<dbReference type="AlphaFoldDB" id="A0A4R6E765"/>
<organism evidence="3 4">
    <name type="scientific">Azoarcus indigens</name>
    <dbReference type="NCBI Taxonomy" id="29545"/>
    <lineage>
        <taxon>Bacteria</taxon>
        <taxon>Pseudomonadati</taxon>
        <taxon>Pseudomonadota</taxon>
        <taxon>Betaproteobacteria</taxon>
        <taxon>Rhodocyclales</taxon>
        <taxon>Zoogloeaceae</taxon>
        <taxon>Azoarcus</taxon>
    </lineage>
</organism>
<comment type="caution">
    <text evidence="3">The sequence shown here is derived from an EMBL/GenBank/DDBJ whole genome shotgun (WGS) entry which is preliminary data.</text>
</comment>
<evidence type="ECO:0000256" key="1">
    <source>
        <dbReference type="SAM" id="MobiDB-lite"/>
    </source>
</evidence>
<accession>A0A4R6E765</accession>
<feature type="region of interest" description="Disordered" evidence="1">
    <location>
        <begin position="1"/>
        <end position="22"/>
    </location>
</feature>
<evidence type="ECO:0000256" key="2">
    <source>
        <dbReference type="SAM" id="Phobius"/>
    </source>
</evidence>
<gene>
    <name evidence="3" type="ORF">C7389_104150</name>
</gene>
<proteinExistence type="predicted"/>
<keyword evidence="2" id="KW-0812">Transmembrane</keyword>
<keyword evidence="2" id="KW-1133">Transmembrane helix</keyword>
<evidence type="ECO:0000313" key="4">
    <source>
        <dbReference type="Proteomes" id="UP000295129"/>
    </source>
</evidence>